<feature type="transmembrane region" description="Helical" evidence="1">
    <location>
        <begin position="259"/>
        <end position="281"/>
    </location>
</feature>
<feature type="transmembrane region" description="Helical" evidence="1">
    <location>
        <begin position="204"/>
        <end position="224"/>
    </location>
</feature>
<dbReference type="InterPro" id="IPR002823">
    <property type="entry name" value="DUF112_TM"/>
</dbReference>
<dbReference type="Proteomes" id="UP000658131">
    <property type="component" value="Unassembled WGS sequence"/>
</dbReference>
<keyword evidence="1" id="KW-0812">Transmembrane</keyword>
<evidence type="ECO:0000256" key="1">
    <source>
        <dbReference type="SAM" id="Phobius"/>
    </source>
</evidence>
<feature type="transmembrane region" description="Helical" evidence="1">
    <location>
        <begin position="358"/>
        <end position="379"/>
    </location>
</feature>
<keyword evidence="1" id="KW-1133">Transmembrane helix</keyword>
<dbReference type="Pfam" id="PF01970">
    <property type="entry name" value="TctA"/>
    <property type="match status" value="1"/>
</dbReference>
<feature type="transmembrane region" description="Helical" evidence="1">
    <location>
        <begin position="415"/>
        <end position="444"/>
    </location>
</feature>
<protein>
    <submittedName>
        <fullName evidence="3">Tripartite tricarboxylate transporter permease</fullName>
    </submittedName>
</protein>
<dbReference type="RefSeq" id="WP_262401168.1">
    <property type="nucleotide sequence ID" value="NZ_JACRTB010000055.1"/>
</dbReference>
<organism evidence="3 4">
    <name type="scientific">Yanshouia hominis</name>
    <dbReference type="NCBI Taxonomy" id="2763673"/>
    <lineage>
        <taxon>Bacteria</taxon>
        <taxon>Bacillati</taxon>
        <taxon>Bacillota</taxon>
        <taxon>Clostridia</taxon>
        <taxon>Eubacteriales</taxon>
        <taxon>Oscillospiraceae</taxon>
        <taxon>Yanshouia</taxon>
    </lineage>
</organism>
<accession>A0ABR7NN24</accession>
<evidence type="ECO:0000313" key="4">
    <source>
        <dbReference type="Proteomes" id="UP000658131"/>
    </source>
</evidence>
<reference evidence="3 4" key="1">
    <citation type="submission" date="2020-08" db="EMBL/GenBank/DDBJ databases">
        <title>Genome public.</title>
        <authorList>
            <person name="Liu C."/>
            <person name="Sun Q."/>
        </authorList>
    </citation>
    <scope>NUCLEOTIDE SEQUENCE [LARGE SCALE GENOMIC DNA]</scope>
    <source>
        <strain evidence="3 4">BX1</strain>
    </source>
</reference>
<feature type="transmembrane region" description="Helical" evidence="1">
    <location>
        <begin position="391"/>
        <end position="409"/>
    </location>
</feature>
<proteinExistence type="predicted"/>
<keyword evidence="4" id="KW-1185">Reference proteome</keyword>
<evidence type="ECO:0000259" key="2">
    <source>
        <dbReference type="Pfam" id="PF01970"/>
    </source>
</evidence>
<comment type="caution">
    <text evidence="3">The sequence shown here is derived from an EMBL/GenBank/DDBJ whole genome shotgun (WGS) entry which is preliminary data.</text>
</comment>
<feature type="transmembrane region" description="Helical" evidence="1">
    <location>
        <begin position="111"/>
        <end position="136"/>
    </location>
</feature>
<dbReference type="PANTHER" id="PTHR35342:SF5">
    <property type="entry name" value="TRICARBOXYLIC TRANSPORT PROTEIN"/>
    <property type="match status" value="1"/>
</dbReference>
<feature type="transmembrane region" description="Helical" evidence="1">
    <location>
        <begin position="465"/>
        <end position="489"/>
    </location>
</feature>
<dbReference type="PANTHER" id="PTHR35342">
    <property type="entry name" value="TRICARBOXYLIC TRANSPORT PROTEIN"/>
    <property type="match status" value="1"/>
</dbReference>
<keyword evidence="1" id="KW-0472">Membrane</keyword>
<feature type="domain" description="DUF112" evidence="2">
    <location>
        <begin position="21"/>
        <end position="440"/>
    </location>
</feature>
<feature type="transmembrane region" description="Helical" evidence="1">
    <location>
        <begin position="20"/>
        <end position="50"/>
    </location>
</feature>
<sequence>MLETLALMGGGFVNALSPTNLFAMAAGTAIGIVIGCLPGLSAAMGVALLLPMTFSMEASTGLIVLGAIYCGAIFGGSISAILIHTPGTPASAATAIEGYQMTLQGRAGKALGVSCFSSFCGGLLSCISLYFFAPLLAQLAMKFGSPEYFWLSIFGLTIIAGVSSKSMIKGLMSGALGLLISTIGMDPMEGVKRFMFGQSSLYEGINVTCALIGLFSMSQAMILAEKKIRQRAKAAKFQDKIGVTGAEIKRLTPTILRSWIIGNLIGILPGAGASIACFMGYNSARQFSKHKEEFGHGSMEGVAGSEAANNAVTGGSLIPMLTLGIPGESVTAVLMGGLIIQGLQPGPELFTKYAPMTYTFFAGFVLVQFFMLGIGILGCRGFAQISRLSDAILIPSVAVLCVVGSYAIHKNFVDVVIMMIFGVLGYFFRKFDLNPAAVVLALILGPLGEKGLRRSLMLSGGNPAILFSTPICWVLMVMCIFGILSPVFMARMEKKTVENAGGDIPGETGDDPVRTSD</sequence>
<feature type="transmembrane region" description="Helical" evidence="1">
    <location>
        <begin position="148"/>
        <end position="168"/>
    </location>
</feature>
<name>A0ABR7NN24_9FIRM</name>
<dbReference type="EMBL" id="JACRTB010000055">
    <property type="protein sequence ID" value="MBC8577821.1"/>
    <property type="molecule type" value="Genomic_DNA"/>
</dbReference>
<gene>
    <name evidence="3" type="ORF">H8717_15655</name>
</gene>
<evidence type="ECO:0000313" key="3">
    <source>
        <dbReference type="EMBL" id="MBC8577821.1"/>
    </source>
</evidence>
<feature type="transmembrane region" description="Helical" evidence="1">
    <location>
        <begin position="62"/>
        <end position="83"/>
    </location>
</feature>